<dbReference type="GO" id="GO:0015288">
    <property type="term" value="F:porin activity"/>
    <property type="evidence" value="ECO:0007669"/>
    <property type="project" value="UniProtKB-KW"/>
</dbReference>
<proteinExistence type="inferred from homology"/>
<keyword evidence="9" id="KW-0998">Cell outer membrane</keyword>
<keyword evidence="4" id="KW-1134">Transmembrane beta strand</keyword>
<dbReference type="PANTHER" id="PTHR38762:SF1">
    <property type="entry name" value="CRYPTIC OUTER MEMBRANE PORIN BGLH-RELATED"/>
    <property type="match status" value="1"/>
</dbReference>
<comment type="caution">
    <text evidence="12">The sequence shown here is derived from an EMBL/GenBank/DDBJ whole genome shotgun (WGS) entry which is preliminary data.</text>
</comment>
<dbReference type="InterPro" id="IPR036998">
    <property type="entry name" value="Porin_LamB_sf"/>
</dbReference>
<organism evidence="12 13">
    <name type="scientific">Candidatus Fusobacterium pullicola</name>
    <dbReference type="NCBI Taxonomy" id="2838601"/>
    <lineage>
        <taxon>Bacteria</taxon>
        <taxon>Fusobacteriati</taxon>
        <taxon>Fusobacteriota</taxon>
        <taxon>Fusobacteriia</taxon>
        <taxon>Fusobacteriales</taxon>
        <taxon>Fusobacteriaceae</taxon>
        <taxon>Fusobacterium</taxon>
    </lineage>
</organism>
<feature type="chain" id="PRO_5039239065" evidence="11">
    <location>
        <begin position="20"/>
        <end position="493"/>
    </location>
</feature>
<dbReference type="EMBL" id="JAHLFN010000022">
    <property type="protein sequence ID" value="MBU3841911.1"/>
    <property type="molecule type" value="Genomic_DNA"/>
</dbReference>
<dbReference type="PANTHER" id="PTHR38762">
    <property type="entry name" value="CRYPTIC OUTER MEMBRANE PORIN BGLH-RELATED"/>
    <property type="match status" value="1"/>
</dbReference>
<evidence type="ECO:0000256" key="5">
    <source>
        <dbReference type="ARBA" id="ARBA00022692"/>
    </source>
</evidence>
<dbReference type="GO" id="GO:0009279">
    <property type="term" value="C:cell outer membrane"/>
    <property type="evidence" value="ECO:0007669"/>
    <property type="project" value="UniProtKB-SubCell"/>
</dbReference>
<dbReference type="InterPro" id="IPR003192">
    <property type="entry name" value="Porin_LamB"/>
</dbReference>
<comment type="similarity">
    <text evidence="2">Belongs to the porin LamB (TC 1.B.3) family.</text>
</comment>
<feature type="signal peptide" evidence="11">
    <location>
        <begin position="1"/>
        <end position="19"/>
    </location>
</feature>
<evidence type="ECO:0000256" key="6">
    <source>
        <dbReference type="ARBA" id="ARBA00023065"/>
    </source>
</evidence>
<dbReference type="Proteomes" id="UP000724657">
    <property type="component" value="Unassembled WGS sequence"/>
</dbReference>
<keyword evidence="10" id="KW-0175">Coiled coil</keyword>
<keyword evidence="5" id="KW-0812">Transmembrane</keyword>
<dbReference type="GO" id="GO:0006811">
    <property type="term" value="P:monoatomic ion transport"/>
    <property type="evidence" value="ECO:0007669"/>
    <property type="project" value="UniProtKB-KW"/>
</dbReference>
<evidence type="ECO:0000256" key="2">
    <source>
        <dbReference type="ARBA" id="ARBA00007055"/>
    </source>
</evidence>
<dbReference type="AlphaFoldDB" id="A0A9E2KYB3"/>
<evidence type="ECO:0000256" key="9">
    <source>
        <dbReference type="ARBA" id="ARBA00023237"/>
    </source>
</evidence>
<evidence type="ECO:0000313" key="13">
    <source>
        <dbReference type="Proteomes" id="UP000724657"/>
    </source>
</evidence>
<evidence type="ECO:0000256" key="8">
    <source>
        <dbReference type="ARBA" id="ARBA00023136"/>
    </source>
</evidence>
<keyword evidence="3" id="KW-0813">Transport</keyword>
<evidence type="ECO:0000256" key="4">
    <source>
        <dbReference type="ARBA" id="ARBA00022452"/>
    </source>
</evidence>
<feature type="non-terminal residue" evidence="12">
    <location>
        <position position="493"/>
    </location>
</feature>
<dbReference type="GO" id="GO:0015774">
    <property type="term" value="P:polysaccharide transport"/>
    <property type="evidence" value="ECO:0007669"/>
    <property type="project" value="TreeGrafter"/>
</dbReference>
<evidence type="ECO:0000256" key="3">
    <source>
        <dbReference type="ARBA" id="ARBA00022448"/>
    </source>
</evidence>
<protein>
    <submittedName>
        <fullName evidence="12">Carbohydrate porin</fullName>
    </submittedName>
</protein>
<evidence type="ECO:0000313" key="12">
    <source>
        <dbReference type="EMBL" id="MBU3841911.1"/>
    </source>
</evidence>
<keyword evidence="11" id="KW-0732">Signal</keyword>
<name>A0A9E2KYB3_9FUSO</name>
<keyword evidence="8" id="KW-0472">Membrane</keyword>
<dbReference type="GO" id="GO:0015144">
    <property type="term" value="F:carbohydrate transmembrane transporter activity"/>
    <property type="evidence" value="ECO:0007669"/>
    <property type="project" value="TreeGrafter"/>
</dbReference>
<keyword evidence="7" id="KW-0626">Porin</keyword>
<evidence type="ECO:0000256" key="10">
    <source>
        <dbReference type="SAM" id="Coils"/>
    </source>
</evidence>
<dbReference type="Gene3D" id="2.40.170.10">
    <property type="entry name" value="Porin, LamB type"/>
    <property type="match status" value="1"/>
</dbReference>
<sequence>MKKFLLVSLLCSLAMPTFTENEELTLEQRIEKLEKIIEEQNKELKKQKINIKKNEKKLSLATQEKPKDADGELQFHGYLRTGAEGNMKHGNKNTYSRDKQYVGRWGNEFDTNFNINFSKKFTQSNGAWTKLVVQLEGWSDNYDTSIGEKNKIDLTELYIEMGNVPMFTGAFKDAVIVAGKKKWDAQQVEIIDYYYQEVKGTGLGIENIKLWNGSLNLAYISNDFKDGELDSLEGKKAEDVRAYKAKYTYGDISGEIMYAHATDNDKIREYDVLKQMHYPAIGGEIAESDRWYRDAADDGFYAGLYYQPDNFFGFEGKGQHYLQYATGILAGEGIGKIHTDANKRAADDAVAYQLGLGGTVRLGNRTHMLVSYRSLRAKDIEARKKVGYGWYAEDQYWAGAGIGDAQKSWRVGKLETDALVLRPIYYINQNLDLWMEAGIARKDTETYAGATEDHLLYKISAGPQLKYYVGSAETSLRLFVTYIGDKTKRTENG</sequence>
<evidence type="ECO:0000256" key="11">
    <source>
        <dbReference type="SAM" id="SignalP"/>
    </source>
</evidence>
<dbReference type="SUPFAM" id="SSF56935">
    <property type="entry name" value="Porins"/>
    <property type="match status" value="1"/>
</dbReference>
<feature type="coiled-coil region" evidence="10">
    <location>
        <begin position="23"/>
        <end position="64"/>
    </location>
</feature>
<evidence type="ECO:0000256" key="7">
    <source>
        <dbReference type="ARBA" id="ARBA00023114"/>
    </source>
</evidence>
<reference evidence="12" key="1">
    <citation type="journal article" date="2021" name="PeerJ">
        <title>Extensive microbial diversity within the chicken gut microbiome revealed by metagenomics and culture.</title>
        <authorList>
            <person name="Gilroy R."/>
            <person name="Ravi A."/>
            <person name="Getino M."/>
            <person name="Pursley I."/>
            <person name="Horton D.L."/>
            <person name="Alikhan N.F."/>
            <person name="Baker D."/>
            <person name="Gharbi K."/>
            <person name="Hall N."/>
            <person name="Watson M."/>
            <person name="Adriaenssens E.M."/>
            <person name="Foster-Nyarko E."/>
            <person name="Jarju S."/>
            <person name="Secka A."/>
            <person name="Antonio M."/>
            <person name="Oren A."/>
            <person name="Chaudhuri R.R."/>
            <person name="La Ragione R."/>
            <person name="Hildebrand F."/>
            <person name="Pallen M.J."/>
        </authorList>
    </citation>
    <scope>NUCLEOTIDE SEQUENCE</scope>
    <source>
        <strain evidence="12">A6-441</strain>
    </source>
</reference>
<evidence type="ECO:0000256" key="1">
    <source>
        <dbReference type="ARBA" id="ARBA00004571"/>
    </source>
</evidence>
<accession>A0A9E2KYB3</accession>
<dbReference type="GO" id="GO:0046930">
    <property type="term" value="C:pore complex"/>
    <property type="evidence" value="ECO:0007669"/>
    <property type="project" value="UniProtKB-KW"/>
</dbReference>
<dbReference type="Pfam" id="PF02264">
    <property type="entry name" value="LamB"/>
    <property type="match status" value="1"/>
</dbReference>
<gene>
    <name evidence="12" type="ORF">IAA47_02840</name>
</gene>
<dbReference type="InterPro" id="IPR050286">
    <property type="entry name" value="G_neg_Bact_CarbUptk_Porin"/>
</dbReference>
<comment type="subcellular location">
    <subcellularLocation>
        <location evidence="1">Cell outer membrane</location>
        <topology evidence="1">Multi-pass membrane protein</topology>
    </subcellularLocation>
</comment>
<keyword evidence="6" id="KW-0406">Ion transport</keyword>
<reference evidence="12" key="2">
    <citation type="submission" date="2021-04" db="EMBL/GenBank/DDBJ databases">
        <authorList>
            <person name="Gilroy R."/>
        </authorList>
    </citation>
    <scope>NUCLEOTIDE SEQUENCE</scope>
    <source>
        <strain evidence="12">A6-441</strain>
    </source>
</reference>